<keyword evidence="1" id="KW-0808">Transferase</keyword>
<dbReference type="EMBL" id="CP060724">
    <property type="protein sequence ID" value="QNN75360.1"/>
    <property type="molecule type" value="Genomic_DNA"/>
</dbReference>
<feature type="domain" description="Glucosyltransferase 3-like C-terminal" evidence="3">
    <location>
        <begin position="187"/>
        <end position="353"/>
    </location>
</feature>
<dbReference type="RefSeq" id="WP_187529194.1">
    <property type="nucleotide sequence ID" value="NZ_CP060724.1"/>
</dbReference>
<evidence type="ECO:0000313" key="4">
    <source>
        <dbReference type="EMBL" id="QNN75360.1"/>
    </source>
</evidence>
<sequence length="431" mass="48914">MTIWYMKVGTASRNVPFRLNGAAGKARQDAYDFLSEIGAKELNEFAYRWDDEPDNVLNGRMDGLLGGVKVGDVIIQLFPNGTNSPKHVEYFFRKAHIFGAKVVGYIHDLELFRGNFEDSENGEVNVPFHYHTAIKGLQNYDALIAPTEAMASRIRRDINFQKPIIVSGPHGFKTPMIPETRKKSNVVVFAGSFEKARYIDELLEGAPEISFNIYGASSGEYGVSVFLAEHKNSEYKGKFDPDALITMLDGSFGLVWDSLSYPHVRGGKGLYEQLNTPHKFSMYLAAELPIITWSKMSLAQYVVENNIGWVIDDLSQLQELINGISIEDYQSKIESLKKIGSLIRSGMQFKQSVFESVLSVREVSSYKEEIKNINGSEVGLDQWLVDMYQFNPDGIRRYNFTEEVLENYRSNRLNDSLYQNAREILQKLNKI</sequence>
<dbReference type="Proteomes" id="UP000515800">
    <property type="component" value="Chromosome"/>
</dbReference>
<evidence type="ECO:0000256" key="1">
    <source>
        <dbReference type="ARBA" id="ARBA00022679"/>
    </source>
</evidence>
<gene>
    <name evidence="4" type="ORF">H9L19_00170</name>
</gene>
<reference evidence="4 5" key="1">
    <citation type="submission" date="2020-08" db="EMBL/GenBank/DDBJ databases">
        <title>Genome sequence of Weissella diestrammenae KACC 16890T.</title>
        <authorList>
            <person name="Hyun D.-W."/>
            <person name="Bae J.-W."/>
        </authorList>
    </citation>
    <scope>NUCLEOTIDE SEQUENCE [LARGE SCALE GENOMIC DNA]</scope>
    <source>
        <strain evidence="4 5">KACC 16890</strain>
    </source>
</reference>
<name>A0A7G9T5I5_9LACO</name>
<dbReference type="SUPFAM" id="SSF53756">
    <property type="entry name" value="UDP-Glycosyltransferase/glycogen phosphorylase"/>
    <property type="match status" value="1"/>
</dbReference>
<dbReference type="Gene3D" id="3.40.50.2000">
    <property type="entry name" value="Glycogen Phosphorylase B"/>
    <property type="match status" value="2"/>
</dbReference>
<dbReference type="InterPro" id="IPR058591">
    <property type="entry name" value="Gtf3_N"/>
</dbReference>
<proteinExistence type="predicted"/>
<dbReference type="KEGG" id="wdi:H9L19_00170"/>
<evidence type="ECO:0008006" key="6">
    <source>
        <dbReference type="Google" id="ProtNLM"/>
    </source>
</evidence>
<evidence type="ECO:0000259" key="2">
    <source>
        <dbReference type="Pfam" id="PF26334"/>
    </source>
</evidence>
<protein>
    <recommendedName>
        <fullName evidence="6">Glycosyltransferase</fullName>
    </recommendedName>
</protein>
<accession>A0A7G9T5I5</accession>
<dbReference type="AlphaFoldDB" id="A0A7G9T5I5"/>
<keyword evidence="5" id="KW-1185">Reference proteome</keyword>
<organism evidence="4 5">
    <name type="scientific">Weissella diestrammenae</name>
    <dbReference type="NCBI Taxonomy" id="1162633"/>
    <lineage>
        <taxon>Bacteria</taxon>
        <taxon>Bacillati</taxon>
        <taxon>Bacillota</taxon>
        <taxon>Bacilli</taxon>
        <taxon>Lactobacillales</taxon>
        <taxon>Lactobacillaceae</taxon>
        <taxon>Weissella</taxon>
    </lineage>
</organism>
<feature type="domain" description="Glucosyltransferase 3-like N-terminal" evidence="2">
    <location>
        <begin position="19"/>
        <end position="166"/>
    </location>
</feature>
<dbReference type="Pfam" id="PF26334">
    <property type="entry name" value="Gtf3_N"/>
    <property type="match status" value="1"/>
</dbReference>
<evidence type="ECO:0000259" key="3">
    <source>
        <dbReference type="Pfam" id="PF26337"/>
    </source>
</evidence>
<dbReference type="Pfam" id="PF26337">
    <property type="entry name" value="Gtf3_C"/>
    <property type="match status" value="1"/>
</dbReference>
<dbReference type="InterPro" id="IPR058592">
    <property type="entry name" value="Gtf3_C"/>
</dbReference>
<evidence type="ECO:0000313" key="5">
    <source>
        <dbReference type="Proteomes" id="UP000515800"/>
    </source>
</evidence>